<dbReference type="CDD" id="cd03221">
    <property type="entry name" value="ABCF_EF-3"/>
    <property type="match status" value="2"/>
</dbReference>
<dbReference type="GO" id="GO:0016887">
    <property type="term" value="F:ATP hydrolysis activity"/>
    <property type="evidence" value="ECO:0007669"/>
    <property type="project" value="InterPro"/>
</dbReference>
<feature type="domain" description="ABC transporter" evidence="3">
    <location>
        <begin position="317"/>
        <end position="521"/>
    </location>
</feature>
<dbReference type="EMBL" id="CP023483">
    <property type="protein sequence ID" value="ATF25010.1"/>
    <property type="molecule type" value="Genomic_DNA"/>
</dbReference>
<dbReference type="InterPro" id="IPR017871">
    <property type="entry name" value="ABC_transporter-like_CS"/>
</dbReference>
<dbReference type="STRING" id="2756.BFR44_02655"/>
<dbReference type="SUPFAM" id="SSF52540">
    <property type="entry name" value="P-loop containing nucleoside triphosphate hydrolases"/>
    <property type="match status" value="2"/>
</dbReference>
<dbReference type="OrthoDB" id="9762369at2"/>
<dbReference type="KEGG" id="bths:CNY62_00690"/>
<dbReference type="InterPro" id="IPR027417">
    <property type="entry name" value="P-loop_NTPase"/>
</dbReference>
<dbReference type="GO" id="GO:0005524">
    <property type="term" value="F:ATP binding"/>
    <property type="evidence" value="ECO:0007669"/>
    <property type="project" value="UniProtKB-KW"/>
</dbReference>
<keyword evidence="1" id="KW-0547">Nucleotide-binding</keyword>
<keyword evidence="5" id="KW-1185">Reference proteome</keyword>
<evidence type="ECO:0000256" key="2">
    <source>
        <dbReference type="ARBA" id="ARBA00022840"/>
    </source>
</evidence>
<dbReference type="PROSITE" id="PS50893">
    <property type="entry name" value="ABC_TRANSPORTER_2"/>
    <property type="match status" value="2"/>
</dbReference>
<dbReference type="RefSeq" id="WP_069125996.1">
    <property type="nucleotide sequence ID" value="NZ_CP023483.1"/>
</dbReference>
<evidence type="ECO:0000256" key="1">
    <source>
        <dbReference type="ARBA" id="ARBA00022741"/>
    </source>
</evidence>
<dbReference type="PANTHER" id="PTHR42855">
    <property type="entry name" value="ABC TRANSPORTER ATP-BINDING SUBUNIT"/>
    <property type="match status" value="1"/>
</dbReference>
<dbReference type="Pfam" id="PF00005">
    <property type="entry name" value="ABC_tran"/>
    <property type="match status" value="2"/>
</dbReference>
<evidence type="ECO:0000313" key="4">
    <source>
        <dbReference type="EMBL" id="ATF25010.1"/>
    </source>
</evidence>
<dbReference type="Gene3D" id="3.40.50.300">
    <property type="entry name" value="P-loop containing nucleotide triphosphate hydrolases"/>
    <property type="match status" value="2"/>
</dbReference>
<keyword evidence="2 4" id="KW-0067">ATP-binding</keyword>
<dbReference type="FunFam" id="3.40.50.300:FF:000011">
    <property type="entry name" value="Putative ABC transporter ATP-binding component"/>
    <property type="match status" value="1"/>
</dbReference>
<sequence length="521" mass="58357">MSLLRIENLKYELPDKVLYENGDLQLNPGDHLGLVGKNGAGKTTLLKILMGEIMPDEGRIVWGRRTTVGYLQQHLQFSDEETITTYLQTAFARLYQLEAEIGEMYMRVADEPDLLAKIGDKQEELEQREFYQIDSKIETIASGLGINVMGLDRQLNQLSGGQKSKVMLAKLLLEQPDVLLLDEPTNYLDDTHIEWLTNFLNPFTGSFVVISHDEAFLDGITNCICDIEFGRIKKYPGNLHKALKLKAEANEVYLKNYYQQQEKIEKMEKYIQKYKAGSRSTIAKSREKQLNRIERLTPPSTNAIGEYVFPYVNTNSDMTISLQKLEIGYEAPLLPPINLSITTGEKVLIKGFNGLGKSTLLKTILGLISPLGGNAQMPTSGKVNYFSQELEWNDSNDTPFSFIKEKLPNLTNKEVRSKLSKSGLNAEHVEKPLIQLSGGEQTKVKLCAMTLVNSHILILDEPTNHLDKATKNALTTAVKNYQGTVVLVSHEKSFYEGVVTKVVDVESMGATIVADSSALRE</sequence>
<dbReference type="InterPro" id="IPR032781">
    <property type="entry name" value="ABC_tran_Xtn"/>
</dbReference>
<organism evidence="4 5">
    <name type="scientific">Brochothrix thermosphacta</name>
    <name type="common">Microbacterium thermosphactum</name>
    <dbReference type="NCBI Taxonomy" id="2756"/>
    <lineage>
        <taxon>Bacteria</taxon>
        <taxon>Bacillati</taxon>
        <taxon>Bacillota</taxon>
        <taxon>Bacilli</taxon>
        <taxon>Bacillales</taxon>
        <taxon>Listeriaceae</taxon>
        <taxon>Brochothrix</taxon>
    </lineage>
</organism>
<dbReference type="AlphaFoldDB" id="A0A1D2LUP6"/>
<evidence type="ECO:0000313" key="5">
    <source>
        <dbReference type="Proteomes" id="UP000243591"/>
    </source>
</evidence>
<dbReference type="InterPro" id="IPR051309">
    <property type="entry name" value="ABCF_ATPase"/>
</dbReference>
<proteinExistence type="predicted"/>
<reference evidence="4 5" key="1">
    <citation type="submission" date="2017-09" db="EMBL/GenBank/DDBJ databases">
        <title>Complete Genome Sequences of Two Strains of the Meat Spoilage Bacterium Brochothrix thermosphacta Isolated from Ground Chicken.</title>
        <authorList>
            <person name="Paoli G.C."/>
            <person name="Wijey C."/>
            <person name="Chen C.-Y."/>
            <person name="Nguyen L."/>
            <person name="Yan X."/>
            <person name="Irwin P.L."/>
        </authorList>
    </citation>
    <scope>NUCLEOTIDE SEQUENCE [LARGE SCALE GENOMIC DNA]</scope>
    <source>
        <strain evidence="4 5">BI</strain>
    </source>
</reference>
<dbReference type="PROSITE" id="PS00211">
    <property type="entry name" value="ABC_TRANSPORTER_1"/>
    <property type="match status" value="2"/>
</dbReference>
<accession>A0A1D2LUP6</accession>
<dbReference type="Proteomes" id="UP000243591">
    <property type="component" value="Chromosome"/>
</dbReference>
<dbReference type="InterPro" id="IPR003593">
    <property type="entry name" value="AAA+_ATPase"/>
</dbReference>
<name>A0A1D2LUP6_BROTH</name>
<evidence type="ECO:0000259" key="3">
    <source>
        <dbReference type="PROSITE" id="PS50893"/>
    </source>
</evidence>
<dbReference type="InterPro" id="IPR003439">
    <property type="entry name" value="ABC_transporter-like_ATP-bd"/>
</dbReference>
<feature type="domain" description="ABC transporter" evidence="3">
    <location>
        <begin position="4"/>
        <end position="254"/>
    </location>
</feature>
<dbReference type="Pfam" id="PF12848">
    <property type="entry name" value="ABC_tran_Xtn"/>
    <property type="match status" value="1"/>
</dbReference>
<dbReference type="SMART" id="SM00382">
    <property type="entry name" value="AAA"/>
    <property type="match status" value="2"/>
</dbReference>
<gene>
    <name evidence="4" type="ORF">CNY62_00690</name>
</gene>
<protein>
    <submittedName>
        <fullName evidence="4">Multidrug ABC transporter ATP-binding protein</fullName>
    </submittedName>
</protein>
<dbReference type="PANTHER" id="PTHR42855:SF2">
    <property type="entry name" value="DRUG RESISTANCE ABC TRANSPORTER,ATP-BINDING PROTEIN"/>
    <property type="match status" value="1"/>
</dbReference>